<protein>
    <recommendedName>
        <fullName evidence="2">DEP domain-containing protein</fullName>
    </recommendedName>
</protein>
<sequence>MWLYRNLRGFKDLAEVENYASHMISCDYLVPTSSYASPVLPNELVEFNRRETYIVKTRPVNNSSRAATPILLMPPISSRSPVQPSHAHKARQEIPRSNTYKFQHRLSESRF</sequence>
<evidence type="ECO:0000256" key="1">
    <source>
        <dbReference type="SAM" id="MobiDB-lite"/>
    </source>
</evidence>
<evidence type="ECO:0000313" key="3">
    <source>
        <dbReference type="EMBL" id="KAF6025886.1"/>
    </source>
</evidence>
<name>A0A7J7JK86_BUGNE</name>
<dbReference type="GO" id="GO:0035556">
    <property type="term" value="P:intracellular signal transduction"/>
    <property type="evidence" value="ECO:0007669"/>
    <property type="project" value="InterPro"/>
</dbReference>
<evidence type="ECO:0000313" key="4">
    <source>
        <dbReference type="Proteomes" id="UP000593567"/>
    </source>
</evidence>
<accession>A0A7J7JK86</accession>
<dbReference type="InterPro" id="IPR000591">
    <property type="entry name" value="DEP_dom"/>
</dbReference>
<reference evidence="3" key="1">
    <citation type="submission" date="2020-06" db="EMBL/GenBank/DDBJ databases">
        <title>Draft genome of Bugula neritina, a colonial animal packing powerful symbionts and potential medicines.</title>
        <authorList>
            <person name="Rayko M."/>
        </authorList>
    </citation>
    <scope>NUCLEOTIDE SEQUENCE [LARGE SCALE GENOMIC DNA]</scope>
    <source>
        <strain evidence="3">Kwan_BN1</strain>
    </source>
</reference>
<dbReference type="EMBL" id="VXIV02002408">
    <property type="protein sequence ID" value="KAF6025886.1"/>
    <property type="molecule type" value="Genomic_DNA"/>
</dbReference>
<dbReference type="Proteomes" id="UP000593567">
    <property type="component" value="Unassembled WGS sequence"/>
</dbReference>
<organism evidence="3 4">
    <name type="scientific">Bugula neritina</name>
    <name type="common">Brown bryozoan</name>
    <name type="synonym">Sertularia neritina</name>
    <dbReference type="NCBI Taxonomy" id="10212"/>
    <lineage>
        <taxon>Eukaryota</taxon>
        <taxon>Metazoa</taxon>
        <taxon>Spiralia</taxon>
        <taxon>Lophotrochozoa</taxon>
        <taxon>Bryozoa</taxon>
        <taxon>Gymnolaemata</taxon>
        <taxon>Cheilostomatida</taxon>
        <taxon>Flustrina</taxon>
        <taxon>Buguloidea</taxon>
        <taxon>Bugulidae</taxon>
        <taxon>Bugula</taxon>
    </lineage>
</organism>
<feature type="domain" description="DEP" evidence="2">
    <location>
        <begin position="1"/>
        <end position="57"/>
    </location>
</feature>
<keyword evidence="4" id="KW-1185">Reference proteome</keyword>
<feature type="region of interest" description="Disordered" evidence="1">
    <location>
        <begin position="74"/>
        <end position="98"/>
    </location>
</feature>
<dbReference type="AlphaFoldDB" id="A0A7J7JK86"/>
<gene>
    <name evidence="3" type="ORF">EB796_015811</name>
</gene>
<proteinExistence type="predicted"/>
<evidence type="ECO:0000259" key="2">
    <source>
        <dbReference type="PROSITE" id="PS50186"/>
    </source>
</evidence>
<dbReference type="PROSITE" id="PS50186">
    <property type="entry name" value="DEP"/>
    <property type="match status" value="1"/>
</dbReference>
<comment type="caution">
    <text evidence="3">The sequence shown here is derived from an EMBL/GenBank/DDBJ whole genome shotgun (WGS) entry which is preliminary data.</text>
</comment>